<dbReference type="GO" id="GO:0005524">
    <property type="term" value="F:ATP binding"/>
    <property type="evidence" value="ECO:0007669"/>
    <property type="project" value="UniProtKB-KW"/>
</dbReference>
<evidence type="ECO:0000313" key="4">
    <source>
        <dbReference type="EMBL" id="BBH22808.1"/>
    </source>
</evidence>
<dbReference type="AlphaFoldDB" id="A0A3G9JFH9"/>
<dbReference type="Proteomes" id="UP000275368">
    <property type="component" value="Chromosome"/>
</dbReference>
<evidence type="ECO:0000313" key="5">
    <source>
        <dbReference type="Proteomes" id="UP000275368"/>
    </source>
</evidence>
<name>A0A3G9JFH9_9BACL</name>
<keyword evidence="3 4" id="KW-0067">ATP-binding</keyword>
<dbReference type="KEGG" id="pbk:Back11_41530"/>
<dbReference type="SUPFAM" id="SSF52540">
    <property type="entry name" value="P-loop containing nucleoside triphosphate hydrolases"/>
    <property type="match status" value="1"/>
</dbReference>
<dbReference type="Gene3D" id="3.40.50.300">
    <property type="entry name" value="P-loop containing nucleotide triphosphate hydrolases"/>
    <property type="match status" value="1"/>
</dbReference>
<dbReference type="SMART" id="SM00382">
    <property type="entry name" value="AAA"/>
    <property type="match status" value="1"/>
</dbReference>
<dbReference type="InterPro" id="IPR003593">
    <property type="entry name" value="AAA+_ATPase"/>
</dbReference>
<dbReference type="InterPro" id="IPR003439">
    <property type="entry name" value="ABC_transporter-like_ATP-bd"/>
</dbReference>
<dbReference type="PROSITE" id="PS50893">
    <property type="entry name" value="ABC_TRANSPORTER_2"/>
    <property type="match status" value="1"/>
</dbReference>
<dbReference type="Gene3D" id="2.40.50.100">
    <property type="match status" value="1"/>
</dbReference>
<keyword evidence="2" id="KW-0547">Nucleotide-binding</keyword>
<evidence type="ECO:0000256" key="3">
    <source>
        <dbReference type="ARBA" id="ARBA00022840"/>
    </source>
</evidence>
<dbReference type="InterPro" id="IPR027417">
    <property type="entry name" value="P-loop_NTPase"/>
</dbReference>
<proteinExistence type="predicted"/>
<dbReference type="PROSITE" id="PS00211">
    <property type="entry name" value="ABC_TRANSPORTER_1"/>
    <property type="match status" value="1"/>
</dbReference>
<dbReference type="PANTHER" id="PTHR42781:SF4">
    <property type="entry name" value="SPERMIDINE_PUTRESCINE IMPORT ATP-BINDING PROTEIN POTA"/>
    <property type="match status" value="1"/>
</dbReference>
<keyword evidence="1" id="KW-0813">Transport</keyword>
<reference evidence="4 5" key="1">
    <citation type="submission" date="2018-11" db="EMBL/GenBank/DDBJ databases">
        <title>Complete genome sequence of Paenibacillus baekrokdamisoli strain KCTC 33723.</title>
        <authorList>
            <person name="Kang S.W."/>
            <person name="Lee K.C."/>
            <person name="Kim K.K."/>
            <person name="Kim J.S."/>
            <person name="Kim D.S."/>
            <person name="Ko S.H."/>
            <person name="Yang S.H."/>
            <person name="Lee J.S."/>
        </authorList>
    </citation>
    <scope>NUCLEOTIDE SEQUENCE [LARGE SCALE GENOMIC DNA]</scope>
    <source>
        <strain evidence="4 5">KCTC 33723</strain>
    </source>
</reference>
<dbReference type="InterPro" id="IPR050093">
    <property type="entry name" value="ABC_SmlMolc_Importer"/>
</dbReference>
<protein>
    <submittedName>
        <fullName evidence="4">ABC transporter ATP-binding protein</fullName>
    </submittedName>
</protein>
<accession>A0A3G9JFH9</accession>
<dbReference type="EMBL" id="AP019308">
    <property type="protein sequence ID" value="BBH22808.1"/>
    <property type="molecule type" value="Genomic_DNA"/>
</dbReference>
<dbReference type="Pfam" id="PF00005">
    <property type="entry name" value="ABC_tran"/>
    <property type="match status" value="1"/>
</dbReference>
<gene>
    <name evidence="4" type="ORF">Back11_41530</name>
</gene>
<keyword evidence="5" id="KW-1185">Reference proteome</keyword>
<organism evidence="4 5">
    <name type="scientific">Paenibacillus baekrokdamisoli</name>
    <dbReference type="NCBI Taxonomy" id="1712516"/>
    <lineage>
        <taxon>Bacteria</taxon>
        <taxon>Bacillati</taxon>
        <taxon>Bacillota</taxon>
        <taxon>Bacilli</taxon>
        <taxon>Bacillales</taxon>
        <taxon>Paenibacillaceae</taxon>
        <taxon>Paenibacillus</taxon>
    </lineage>
</organism>
<evidence type="ECO:0000256" key="2">
    <source>
        <dbReference type="ARBA" id="ARBA00022741"/>
    </source>
</evidence>
<dbReference type="GO" id="GO:0016887">
    <property type="term" value="F:ATP hydrolysis activity"/>
    <property type="evidence" value="ECO:0007669"/>
    <property type="project" value="InterPro"/>
</dbReference>
<dbReference type="InterPro" id="IPR017871">
    <property type="entry name" value="ABC_transporter-like_CS"/>
</dbReference>
<dbReference type="GO" id="GO:0043190">
    <property type="term" value="C:ATP-binding cassette (ABC) transporter complex"/>
    <property type="evidence" value="ECO:0007669"/>
    <property type="project" value="UniProtKB-ARBA"/>
</dbReference>
<sequence length="399" mass="43582">MMNSYVEINKVTKYFSGSRDVDGSKPVLDQLSLQVKEGELVTLLGPSGCGKSTLLRCIAGLTDYEEGDVHLDGQDLAQLEPKRRQVGMVFQSYALFPNMTVYDNIAFGLVMQRLPRKEITQRTMKMLELIDMTDKSTSYPHQLSGGQQQRVALARSLAIQPKLMLMDEPLSALDAKIRKHLRAEIRRIQRELGMTTIFVTHDQEEALTLSDRICVMHEGRIEQVGTPEEVYARPLTTFVAKFIGNYNVLSGSEMASLIDGSDLPPPVSGAAKAGIAREEIAAAAAGRSSSMYERSPSVAYAIRPEAIQILDIRGGSSISSGLGEGTSSELSVEQFSRAYIVEATATDSVVLGALLRYTVEARGISLIVDALNIPGQRRMPAGSSLRLLIPRDACLSLMP</sequence>
<evidence type="ECO:0000256" key="1">
    <source>
        <dbReference type="ARBA" id="ARBA00022448"/>
    </source>
</evidence>
<dbReference type="GO" id="GO:0140359">
    <property type="term" value="F:ABC-type transporter activity"/>
    <property type="evidence" value="ECO:0007669"/>
    <property type="project" value="UniProtKB-ARBA"/>
</dbReference>
<dbReference type="FunFam" id="3.40.50.300:FF:000042">
    <property type="entry name" value="Maltose/maltodextrin ABC transporter, ATP-binding protein"/>
    <property type="match status" value="1"/>
</dbReference>
<dbReference type="PANTHER" id="PTHR42781">
    <property type="entry name" value="SPERMIDINE/PUTRESCINE IMPORT ATP-BINDING PROTEIN POTA"/>
    <property type="match status" value="1"/>
</dbReference>
<dbReference type="RefSeq" id="WP_311545807.1">
    <property type="nucleotide sequence ID" value="NZ_AP019308.1"/>
</dbReference>